<sequence>MVFSLARTKPRDPRYVRLIRIHDDSRPATLESFTTFCHAFSCREQGMSQMAHKTPKQVLESLAHDIATVLKSMGGSAHQNMVVDCVAAMKRQRGEAVNPPDLRQKIIETFEYYRDWFVRPFGEGSQRWALAGDFG</sequence>
<dbReference type="RefSeq" id="WP_260394755.1">
    <property type="nucleotide sequence ID" value="NZ_JACHLJ010000002.1"/>
</dbReference>
<reference evidence="1 2" key="1">
    <citation type="submission" date="2020-08" db="EMBL/GenBank/DDBJ databases">
        <title>Functional genomics of gut bacteria from endangered species of beetles.</title>
        <authorList>
            <person name="Carlos-Shanley C."/>
        </authorList>
    </citation>
    <scope>NUCLEOTIDE SEQUENCE [LARGE SCALE GENOMIC DNA]</scope>
    <source>
        <strain evidence="1 2">S00192</strain>
    </source>
</reference>
<comment type="caution">
    <text evidence="1">The sequence shown here is derived from an EMBL/GenBank/DDBJ whole genome shotgun (WGS) entry which is preliminary data.</text>
</comment>
<gene>
    <name evidence="1" type="ORF">HNP47_001788</name>
</gene>
<evidence type="ECO:0000313" key="1">
    <source>
        <dbReference type="EMBL" id="MBB5771784.1"/>
    </source>
</evidence>
<accession>A0A7W9FUE7</accession>
<dbReference type="AlphaFoldDB" id="A0A7W9FUE7"/>
<name>A0A7W9FUE7_BREVE</name>
<organism evidence="1 2">
    <name type="scientific">Brevundimonas vesicularis</name>
    <name type="common">Pseudomonas vesicularis</name>
    <dbReference type="NCBI Taxonomy" id="41276"/>
    <lineage>
        <taxon>Bacteria</taxon>
        <taxon>Pseudomonadati</taxon>
        <taxon>Pseudomonadota</taxon>
        <taxon>Alphaproteobacteria</taxon>
        <taxon>Caulobacterales</taxon>
        <taxon>Caulobacteraceae</taxon>
        <taxon>Brevundimonas</taxon>
    </lineage>
</organism>
<protein>
    <submittedName>
        <fullName evidence="1">Uncharacterized protein</fullName>
    </submittedName>
</protein>
<dbReference type="EMBL" id="JACHLJ010000002">
    <property type="protein sequence ID" value="MBB5771784.1"/>
    <property type="molecule type" value="Genomic_DNA"/>
</dbReference>
<proteinExistence type="predicted"/>
<dbReference type="Proteomes" id="UP000556201">
    <property type="component" value="Unassembled WGS sequence"/>
</dbReference>
<evidence type="ECO:0000313" key="2">
    <source>
        <dbReference type="Proteomes" id="UP000556201"/>
    </source>
</evidence>